<proteinExistence type="predicted"/>
<reference evidence="3" key="1">
    <citation type="submission" date="2022-11" db="UniProtKB">
        <authorList>
            <consortium name="WormBaseParasite"/>
        </authorList>
    </citation>
    <scope>IDENTIFICATION</scope>
</reference>
<evidence type="ECO:0000256" key="1">
    <source>
        <dbReference type="SAM" id="SignalP"/>
    </source>
</evidence>
<feature type="chain" id="PRO_5037041685" evidence="1">
    <location>
        <begin position="18"/>
        <end position="94"/>
    </location>
</feature>
<protein>
    <submittedName>
        <fullName evidence="3">ShKT domain-containing protein</fullName>
    </submittedName>
</protein>
<dbReference type="Proteomes" id="UP000887578">
    <property type="component" value="Unplaced"/>
</dbReference>
<evidence type="ECO:0000313" key="2">
    <source>
        <dbReference type="Proteomes" id="UP000887578"/>
    </source>
</evidence>
<feature type="signal peptide" evidence="1">
    <location>
        <begin position="1"/>
        <end position="17"/>
    </location>
</feature>
<dbReference type="AlphaFoldDB" id="A0A914QMS2"/>
<dbReference type="WBParaSite" id="PDA_v2.g28661.t1">
    <property type="protein sequence ID" value="PDA_v2.g28661.t1"/>
    <property type="gene ID" value="PDA_v2.g28661"/>
</dbReference>
<sequence>MKSFILIFVFFIVATSALSLRKPTNLAYCPQVTGPCMDTKCPNGGVCVQGECCKFEAAPKAYCHDQTWNCPGNSLPCDAETAKLCMLTCGLCPS</sequence>
<organism evidence="2 3">
    <name type="scientific">Panagrolaimus davidi</name>
    <dbReference type="NCBI Taxonomy" id="227884"/>
    <lineage>
        <taxon>Eukaryota</taxon>
        <taxon>Metazoa</taxon>
        <taxon>Ecdysozoa</taxon>
        <taxon>Nematoda</taxon>
        <taxon>Chromadorea</taxon>
        <taxon>Rhabditida</taxon>
        <taxon>Tylenchina</taxon>
        <taxon>Panagrolaimomorpha</taxon>
        <taxon>Panagrolaimoidea</taxon>
        <taxon>Panagrolaimidae</taxon>
        <taxon>Panagrolaimus</taxon>
    </lineage>
</organism>
<name>A0A914QMS2_9BILA</name>
<evidence type="ECO:0000313" key="3">
    <source>
        <dbReference type="WBParaSite" id="PDA_v2.g28661.t1"/>
    </source>
</evidence>
<keyword evidence="2" id="KW-1185">Reference proteome</keyword>
<accession>A0A914QMS2</accession>
<keyword evidence="1" id="KW-0732">Signal</keyword>